<reference evidence="3 4" key="1">
    <citation type="submission" date="2019-08" db="EMBL/GenBank/DDBJ databases">
        <title>Calorimonas adulescens gen. nov., sp. nov., an anaerobic thermophilic bacterium from Sakhalin hot spring.</title>
        <authorList>
            <person name="Khomyakova M.A."/>
            <person name="Merkel A.Y."/>
            <person name="Novikov A."/>
            <person name="Bonch-Osmolovskaya E.A."/>
            <person name="Slobodkin A.I."/>
        </authorList>
    </citation>
    <scope>NUCLEOTIDE SEQUENCE [LARGE SCALE GENOMIC DNA]</scope>
    <source>
        <strain evidence="3 4">A05MB</strain>
    </source>
</reference>
<evidence type="ECO:0000259" key="2">
    <source>
        <dbReference type="SMART" id="SM00460"/>
    </source>
</evidence>
<accession>A0A5D8QGB8</accession>
<protein>
    <recommendedName>
        <fullName evidence="2">Transglutaminase-like domain-containing protein</fullName>
    </recommendedName>
</protein>
<dbReference type="AlphaFoldDB" id="A0A5D8QGB8"/>
<name>A0A5D8QGB8_9THEO</name>
<proteinExistence type="predicted"/>
<keyword evidence="1" id="KW-0472">Membrane</keyword>
<dbReference type="SMART" id="SM00460">
    <property type="entry name" value="TGc"/>
    <property type="match status" value="1"/>
</dbReference>
<feature type="transmembrane region" description="Helical" evidence="1">
    <location>
        <begin position="126"/>
        <end position="146"/>
    </location>
</feature>
<feature type="transmembrane region" description="Helical" evidence="1">
    <location>
        <begin position="554"/>
        <end position="577"/>
    </location>
</feature>
<dbReference type="SUPFAM" id="SSF54001">
    <property type="entry name" value="Cysteine proteinases"/>
    <property type="match status" value="1"/>
</dbReference>
<dbReference type="InterPro" id="IPR052901">
    <property type="entry name" value="Bact_TGase-like"/>
</dbReference>
<feature type="domain" description="Transglutaminase-like" evidence="2">
    <location>
        <begin position="432"/>
        <end position="503"/>
    </location>
</feature>
<dbReference type="InterPro" id="IPR002931">
    <property type="entry name" value="Transglutaminase-like"/>
</dbReference>
<evidence type="ECO:0000313" key="3">
    <source>
        <dbReference type="EMBL" id="TZE83204.1"/>
    </source>
</evidence>
<keyword evidence="1" id="KW-0812">Transmembrane</keyword>
<feature type="transmembrane region" description="Helical" evidence="1">
    <location>
        <begin position="34"/>
        <end position="55"/>
    </location>
</feature>
<evidence type="ECO:0000313" key="4">
    <source>
        <dbReference type="Proteomes" id="UP000322976"/>
    </source>
</evidence>
<dbReference type="RefSeq" id="WP_149544395.1">
    <property type="nucleotide sequence ID" value="NZ_VTPS01000002.1"/>
</dbReference>
<keyword evidence="1" id="KW-1133">Transmembrane helix</keyword>
<dbReference type="PANTHER" id="PTHR42736:SF1">
    <property type="entry name" value="PROTEIN-GLUTAMINE GAMMA-GLUTAMYLTRANSFERASE"/>
    <property type="match status" value="1"/>
</dbReference>
<evidence type="ECO:0000256" key="1">
    <source>
        <dbReference type="SAM" id="Phobius"/>
    </source>
</evidence>
<keyword evidence="4" id="KW-1185">Reference proteome</keyword>
<gene>
    <name evidence="3" type="ORF">FWJ32_02495</name>
</gene>
<feature type="transmembrane region" description="Helical" evidence="1">
    <location>
        <begin position="101"/>
        <end position="121"/>
    </location>
</feature>
<dbReference type="Gene3D" id="3.10.620.30">
    <property type="match status" value="1"/>
</dbReference>
<dbReference type="EMBL" id="VTPS01000002">
    <property type="protein sequence ID" value="TZE83204.1"/>
    <property type="molecule type" value="Genomic_DNA"/>
</dbReference>
<organism evidence="3 4">
    <name type="scientific">Calorimonas adulescens</name>
    <dbReference type="NCBI Taxonomy" id="2606906"/>
    <lineage>
        <taxon>Bacteria</taxon>
        <taxon>Bacillati</taxon>
        <taxon>Bacillota</taxon>
        <taxon>Clostridia</taxon>
        <taxon>Thermoanaerobacterales</taxon>
        <taxon>Thermoanaerobacteraceae</taxon>
        <taxon>Calorimonas</taxon>
    </lineage>
</organism>
<dbReference type="Pfam" id="PF01841">
    <property type="entry name" value="Transglut_core"/>
    <property type="match status" value="1"/>
</dbReference>
<dbReference type="PANTHER" id="PTHR42736">
    <property type="entry name" value="PROTEIN-GLUTAMINE GAMMA-GLUTAMYLTRANSFERASE"/>
    <property type="match status" value="1"/>
</dbReference>
<dbReference type="Proteomes" id="UP000322976">
    <property type="component" value="Unassembled WGS sequence"/>
</dbReference>
<feature type="transmembrane region" description="Helical" evidence="1">
    <location>
        <begin position="152"/>
        <end position="171"/>
    </location>
</feature>
<feature type="transmembrane region" description="Helical" evidence="1">
    <location>
        <begin position="178"/>
        <end position="198"/>
    </location>
</feature>
<feature type="transmembrane region" description="Helical" evidence="1">
    <location>
        <begin position="76"/>
        <end position="95"/>
    </location>
</feature>
<feature type="transmembrane region" description="Helical" evidence="1">
    <location>
        <begin position="7"/>
        <end position="28"/>
    </location>
</feature>
<sequence length="679" mass="77902">MKSQKARLIFTFLISFMIDIPTGIAIMGVRAVNYIAAASLMLTAAVVLFSEFPFLRRSIIIVPVFFIVFYRYIPNIMRGIATFLIWTAGFIYGDYPINIRYAYILMFISFILIGYCTYSLIQDKKYIFYIGLGGFSLLASQAYIGVDAANTAAYLLALVLIFLSVYFVDGFKNLHSNVWICSLVACTFVLSYFLPPAFKPAEIDKIKDLATVIFKNYTTSTGNVENTQEYVELGGPRNVDENVVMKVISPESTYLRGRVYDEYDGKGWHKGEYRWTYMDDNGHIKQPFDDQVSFRSIVQEITKYSPGELIFTSYPPLSIDLNSNSGYYIDEDYEVRSANAGEKSYEVTSAVPYVDFAKIRASGYDYPAEVKKYLHLPQGLPSRIGDFTAAITEGMDNPYDKVMAVQNYLRSMKYELNVPKTPPDRDFVDYFLFDLKEGYCTYFATAMTIMLRTQGIPARYVEGYVMPSEADSGTVYFIRNSMAHAWVEVYFNNFGWMSFDPTPLYNGFNYTPVSTQLNVIPEEPVIPDKEIRPDINVDELQGTPSRPNVERVNLYYWLVIPLTVCIIIIITHLRSYFLIKRLSKTKLVLYYSGKIINVLKHTGINIMDGETLREYSFRAKGVVELTDIINICEKTLYGNRPPLDEELDKVRLKYEDVLKVYKDKKGVFRYLLMRSFALI</sequence>
<dbReference type="InterPro" id="IPR038765">
    <property type="entry name" value="Papain-like_cys_pep_sf"/>
</dbReference>
<comment type="caution">
    <text evidence="3">The sequence shown here is derived from an EMBL/GenBank/DDBJ whole genome shotgun (WGS) entry which is preliminary data.</text>
</comment>